<feature type="region of interest" description="Disordered" evidence="1">
    <location>
        <begin position="208"/>
        <end position="281"/>
    </location>
</feature>
<feature type="compositionally biased region" description="Polar residues" evidence="1">
    <location>
        <begin position="231"/>
        <end position="244"/>
    </location>
</feature>
<comment type="caution">
    <text evidence="2">The sequence shown here is derived from an EMBL/GenBank/DDBJ whole genome shotgun (WGS) entry which is preliminary data.</text>
</comment>
<organism evidence="2 3">
    <name type="scientific">Sporothrix eucalyptigena</name>
    <dbReference type="NCBI Taxonomy" id="1812306"/>
    <lineage>
        <taxon>Eukaryota</taxon>
        <taxon>Fungi</taxon>
        <taxon>Dikarya</taxon>
        <taxon>Ascomycota</taxon>
        <taxon>Pezizomycotina</taxon>
        <taxon>Sordariomycetes</taxon>
        <taxon>Sordariomycetidae</taxon>
        <taxon>Ophiostomatales</taxon>
        <taxon>Ophiostomataceae</taxon>
        <taxon>Sporothrix</taxon>
    </lineage>
</organism>
<dbReference type="EMBL" id="CAWUHD010000057">
    <property type="protein sequence ID" value="CAK7224819.1"/>
    <property type="molecule type" value="Genomic_DNA"/>
</dbReference>
<keyword evidence="3" id="KW-1185">Reference proteome</keyword>
<proteinExistence type="predicted"/>
<feature type="non-terminal residue" evidence="2">
    <location>
        <position position="1"/>
    </location>
</feature>
<protein>
    <submittedName>
        <fullName evidence="2">Uncharacterized protein</fullName>
    </submittedName>
</protein>
<dbReference type="Proteomes" id="UP001642482">
    <property type="component" value="Unassembled WGS sequence"/>
</dbReference>
<evidence type="ECO:0000313" key="3">
    <source>
        <dbReference type="Proteomes" id="UP001642482"/>
    </source>
</evidence>
<evidence type="ECO:0000313" key="2">
    <source>
        <dbReference type="EMBL" id="CAK7224819.1"/>
    </source>
</evidence>
<name>A0ABP0C0G7_9PEZI</name>
<accession>A0ABP0C0G7</accession>
<feature type="region of interest" description="Disordered" evidence="1">
    <location>
        <begin position="75"/>
        <end position="103"/>
    </location>
</feature>
<feature type="compositionally biased region" description="Basic and acidic residues" evidence="1">
    <location>
        <begin position="255"/>
        <end position="266"/>
    </location>
</feature>
<reference evidence="2 3" key="1">
    <citation type="submission" date="2024-01" db="EMBL/GenBank/DDBJ databases">
        <authorList>
            <person name="Allen C."/>
            <person name="Tagirdzhanova G."/>
        </authorList>
    </citation>
    <scope>NUCLEOTIDE SEQUENCE [LARGE SCALE GENOMIC DNA]</scope>
</reference>
<gene>
    <name evidence="2" type="ORF">SEUCBS140593_005693</name>
</gene>
<feature type="region of interest" description="Disordered" evidence="1">
    <location>
        <begin position="135"/>
        <end position="167"/>
    </location>
</feature>
<evidence type="ECO:0000256" key="1">
    <source>
        <dbReference type="SAM" id="MobiDB-lite"/>
    </source>
</evidence>
<sequence>TTAAGVAVFDYFQQQQQQTIPLYRRSEEFSARSARSARSMSFGYPASRGMAGRFSFDQDREFLFSQAVLPPLTPTAARQHARAPNSRAGLTDETIPGDPSFLPAAKRQPSRLLKMPPAVGSPSVTTAATAAATTGGTGAIFSSRRNSHSNSDRSNRNTAYWGTRTRSRRSCSTVSYASSEVTLNKSFGPPYQQRQPSVAQHQTAFLPRNLRPRKQSPKSVLYLQPPVSPSLPFSTGPVRSSDATGNPDRPSIHSMYHEYLHQEKQPRKAPPKSTPASLSSTATLSIYGNGNCAEAI</sequence>